<organism evidence="1 2">
    <name type="scientific">Epilithonimonas pallida</name>
    <dbReference type="NCBI Taxonomy" id="373671"/>
    <lineage>
        <taxon>Bacteria</taxon>
        <taxon>Pseudomonadati</taxon>
        <taxon>Bacteroidota</taxon>
        <taxon>Flavobacteriia</taxon>
        <taxon>Flavobacteriales</taxon>
        <taxon>Weeksellaceae</taxon>
        <taxon>Chryseobacterium group</taxon>
        <taxon>Epilithonimonas</taxon>
    </lineage>
</organism>
<dbReference type="Proteomes" id="UP001158050">
    <property type="component" value="Unassembled WGS sequence"/>
</dbReference>
<protein>
    <recommendedName>
        <fullName evidence="3">Prevent-host-death protein</fullName>
    </recommendedName>
</protein>
<gene>
    <name evidence="1" type="ORF">SAMN05421679_107158</name>
</gene>
<comment type="caution">
    <text evidence="1">The sequence shown here is derived from an EMBL/GenBank/DDBJ whole genome shotgun (WGS) entry which is preliminary data.</text>
</comment>
<evidence type="ECO:0000313" key="2">
    <source>
        <dbReference type="Proteomes" id="UP001158050"/>
    </source>
</evidence>
<name>A0ABY1R795_9FLAO</name>
<reference evidence="1 2" key="1">
    <citation type="submission" date="2017-05" db="EMBL/GenBank/DDBJ databases">
        <authorList>
            <person name="Varghese N."/>
            <person name="Submissions S."/>
        </authorList>
    </citation>
    <scope>NUCLEOTIDE SEQUENCE [LARGE SCALE GENOMIC DNA]</scope>
    <source>
        <strain evidence="1 2">DSM 18015</strain>
    </source>
</reference>
<sequence length="116" mass="13738">MNFTLEINTPERGSNLGFKTIYFNAFKINIIERYKGKDLSKFYHIVIKLRTIDNEIIKTKSGAGRMMIAESDYQNYGRLAKMLTSYEYRNKLIDRKKIDDEFVNFILSRMTGNYQL</sequence>
<evidence type="ECO:0008006" key="3">
    <source>
        <dbReference type="Google" id="ProtNLM"/>
    </source>
</evidence>
<proteinExistence type="predicted"/>
<accession>A0ABY1R795</accession>
<dbReference type="EMBL" id="FXUO01000007">
    <property type="protein sequence ID" value="SMP95497.1"/>
    <property type="molecule type" value="Genomic_DNA"/>
</dbReference>
<dbReference type="RefSeq" id="WP_283417559.1">
    <property type="nucleotide sequence ID" value="NZ_FXUO01000007.1"/>
</dbReference>
<evidence type="ECO:0000313" key="1">
    <source>
        <dbReference type="EMBL" id="SMP95497.1"/>
    </source>
</evidence>
<keyword evidence="2" id="KW-1185">Reference proteome</keyword>